<name>A0A9W8WUC6_9PLEO</name>
<feature type="region of interest" description="Disordered" evidence="1">
    <location>
        <begin position="621"/>
        <end position="710"/>
    </location>
</feature>
<evidence type="ECO:0000313" key="2">
    <source>
        <dbReference type="EMBL" id="KAJ4333325.1"/>
    </source>
</evidence>
<accession>A0A9W8WUC6</accession>
<feature type="compositionally biased region" description="Low complexity" evidence="1">
    <location>
        <begin position="473"/>
        <end position="490"/>
    </location>
</feature>
<gene>
    <name evidence="2" type="ORF">N0V87_007712</name>
</gene>
<feature type="region of interest" description="Disordered" evidence="1">
    <location>
        <begin position="473"/>
        <end position="526"/>
    </location>
</feature>
<feature type="compositionally biased region" description="Low complexity" evidence="1">
    <location>
        <begin position="629"/>
        <end position="640"/>
    </location>
</feature>
<dbReference type="EMBL" id="JAPEUV010000097">
    <property type="protein sequence ID" value="KAJ4333325.1"/>
    <property type="molecule type" value="Genomic_DNA"/>
</dbReference>
<protein>
    <submittedName>
        <fullName evidence="2">Uncharacterized protein</fullName>
    </submittedName>
</protein>
<evidence type="ECO:0000256" key="1">
    <source>
        <dbReference type="SAM" id="MobiDB-lite"/>
    </source>
</evidence>
<reference evidence="2" key="1">
    <citation type="submission" date="2022-10" db="EMBL/GenBank/DDBJ databases">
        <title>Tapping the CABI collections for fungal endophytes: first genome assemblies for Collariella, Neodidymelliopsis, Ascochyta clinopodiicola, Didymella pomorum, Didymosphaeria variabile, Neocosmospora piperis and Neocucurbitaria cava.</title>
        <authorList>
            <person name="Hill R."/>
        </authorList>
    </citation>
    <scope>NUCLEOTIDE SEQUENCE</scope>
    <source>
        <strain evidence="2">IMI 360193</strain>
    </source>
</reference>
<comment type="caution">
    <text evidence="2">The sequence shown here is derived from an EMBL/GenBank/DDBJ whole genome shotgun (WGS) entry which is preliminary data.</text>
</comment>
<sequence length="769" mass="85956">MDPGMGLMVHSMVPSEDEVPTFPAKTTLQLPDGFLEKPHVSHALKYIADEEQKNKALEVAMAWKKKFAAEKWKPVVAAIESACKEDHVRLFQDTGSPCEDEEIHPEGSQWLITGVSRHNNPRLTGAIVHAVERPRAMTTASAPAVPQATVAPMATSKELARQHTSTVSLPFKRMLAPLTPRRHRWDVITPGPVTPLSPLPSANSFTNWLRPKPVPPGEQTPVSTPITATYIEPVSPGLLRDIDTREAYNSVKKQVDSLARRHCLARFKARSNGCSDFIPATMIRPNDTLQAALAIMDSHRVKLKGLIVKDLPDRLQSRAVTEMDVLSCLRIENEADMEQQNEWMNHVTNVTTSSVSDVDEHMEEVPDSASLAVSILDEQRAVFRDLRKQRESELAIPPEALSAAWAVKMLDDAECCARVEDGGSSSSSELEYEHDEGYSYGNFLRNIKSEMSTSTSSGALESMVDEVCNSDFTSTRSRSSTYQSSGSRRTSGFRCLQRQSLSSSKENRWSEPLSGSTVPNTDTHTFSLYPRSDLRIVTETNEEAPSSELSPEDREFRHRAPDLAALDHWAQELQKMEAMRAERQQSPTPHRRPPTRGGLRGPIVLHSPTRQMSVDSINTRISPTKTMHSRWSSSSGSSTSTHPLKPLPRPSFYKHSPSASFSTLSESRPTMLDHEYHQRKMSKASTHKRDTSKISMADSLRRSQHLRASSTVQVLVKHTSKQGEDDWMSELKRMENCERVRQAAEKRRTAQLLRGDTLIGEECVSDEEQ</sequence>
<dbReference type="Proteomes" id="UP001140562">
    <property type="component" value="Unassembled WGS sequence"/>
</dbReference>
<dbReference type="OrthoDB" id="3800557at2759"/>
<feature type="compositionally biased region" description="Polar residues" evidence="1">
    <location>
        <begin position="657"/>
        <end position="668"/>
    </location>
</feature>
<keyword evidence="3" id="KW-1185">Reference proteome</keyword>
<evidence type="ECO:0000313" key="3">
    <source>
        <dbReference type="Proteomes" id="UP001140562"/>
    </source>
</evidence>
<proteinExistence type="predicted"/>
<feature type="region of interest" description="Disordered" evidence="1">
    <location>
        <begin position="578"/>
        <end position="604"/>
    </location>
</feature>
<feature type="compositionally biased region" description="Polar residues" evidence="1">
    <location>
        <begin position="513"/>
        <end position="526"/>
    </location>
</feature>
<dbReference type="AlphaFoldDB" id="A0A9W8WUC6"/>
<organism evidence="2 3">
    <name type="scientific">Didymella glomerata</name>
    <dbReference type="NCBI Taxonomy" id="749621"/>
    <lineage>
        <taxon>Eukaryota</taxon>
        <taxon>Fungi</taxon>
        <taxon>Dikarya</taxon>
        <taxon>Ascomycota</taxon>
        <taxon>Pezizomycotina</taxon>
        <taxon>Dothideomycetes</taxon>
        <taxon>Pleosporomycetidae</taxon>
        <taxon>Pleosporales</taxon>
        <taxon>Pleosporineae</taxon>
        <taxon>Didymellaceae</taxon>
        <taxon>Didymella</taxon>
    </lineage>
</organism>